<evidence type="ECO:0000256" key="9">
    <source>
        <dbReference type="ARBA" id="ARBA00022842"/>
    </source>
</evidence>
<keyword evidence="11" id="KW-0229">DNA integration</keyword>
<keyword evidence="3" id="KW-0645">Protease</keyword>
<dbReference type="FunFam" id="1.10.340.70:FF:000001">
    <property type="entry name" value="Retrovirus-related Pol polyprotein from transposon gypsy-like Protein"/>
    <property type="match status" value="1"/>
</dbReference>
<comment type="caution">
    <text evidence="18">The sequence shown here is derived from an EMBL/GenBank/DDBJ whole genome shotgun (WGS) entry which is preliminary data.</text>
</comment>
<evidence type="ECO:0000256" key="13">
    <source>
        <dbReference type="ARBA" id="ARBA00023268"/>
    </source>
</evidence>
<dbReference type="Pfam" id="PF00078">
    <property type="entry name" value="RVT_1"/>
    <property type="match status" value="1"/>
</dbReference>
<dbReference type="CDD" id="cd00303">
    <property type="entry name" value="retropepsin_like"/>
    <property type="match status" value="1"/>
</dbReference>
<dbReference type="Pfam" id="PF00665">
    <property type="entry name" value="rve"/>
    <property type="match status" value="1"/>
</dbReference>
<dbReference type="PROSITE" id="PS00141">
    <property type="entry name" value="ASP_PROTEASE"/>
    <property type="match status" value="1"/>
</dbReference>
<evidence type="ECO:0000256" key="3">
    <source>
        <dbReference type="ARBA" id="ARBA00022670"/>
    </source>
</evidence>
<dbReference type="InterPro" id="IPR036397">
    <property type="entry name" value="RNaseH_sf"/>
</dbReference>
<dbReference type="PROSITE" id="PS50994">
    <property type="entry name" value="INTEGRASE"/>
    <property type="match status" value="1"/>
</dbReference>
<evidence type="ECO:0000259" key="17">
    <source>
        <dbReference type="PROSITE" id="PS50994"/>
    </source>
</evidence>
<dbReference type="SUPFAM" id="SSF50630">
    <property type="entry name" value="Acid proteases"/>
    <property type="match status" value="1"/>
</dbReference>
<dbReference type="InterPro" id="IPR001584">
    <property type="entry name" value="Integrase_cat-core"/>
</dbReference>
<evidence type="ECO:0000256" key="14">
    <source>
        <dbReference type="ARBA" id="ARBA00039658"/>
    </source>
</evidence>
<keyword evidence="19" id="KW-1185">Reference proteome</keyword>
<dbReference type="InterPro" id="IPR012337">
    <property type="entry name" value="RNaseH-like_sf"/>
</dbReference>
<dbReference type="Pfam" id="PF13975">
    <property type="entry name" value="gag-asp_proteas"/>
    <property type="match status" value="1"/>
</dbReference>
<dbReference type="SUPFAM" id="SSF53098">
    <property type="entry name" value="Ribonuclease H-like"/>
    <property type="match status" value="1"/>
</dbReference>
<dbReference type="InterPro" id="IPR041577">
    <property type="entry name" value="RT_RNaseH_2"/>
</dbReference>
<evidence type="ECO:0000313" key="19">
    <source>
        <dbReference type="Proteomes" id="UP001591681"/>
    </source>
</evidence>
<dbReference type="FunFam" id="3.10.10.10:FF:000007">
    <property type="entry name" value="Retrovirus-related Pol polyprotein from transposon 17.6-like Protein"/>
    <property type="match status" value="1"/>
</dbReference>
<dbReference type="InterPro" id="IPR001969">
    <property type="entry name" value="Aspartic_peptidase_AS"/>
</dbReference>
<dbReference type="Gene3D" id="3.30.420.10">
    <property type="entry name" value="Ribonuclease H-like superfamily/Ribonuclease H"/>
    <property type="match status" value="1"/>
</dbReference>
<dbReference type="PANTHER" id="PTHR37984:SF5">
    <property type="entry name" value="PROTEIN NYNRIN-LIKE"/>
    <property type="match status" value="1"/>
</dbReference>
<dbReference type="FunFam" id="3.30.420.10:FF:000032">
    <property type="entry name" value="Retrovirus-related Pol polyprotein from transposon 297-like Protein"/>
    <property type="match status" value="1"/>
</dbReference>
<dbReference type="PROSITE" id="PS50878">
    <property type="entry name" value="RT_POL"/>
    <property type="match status" value="1"/>
</dbReference>
<dbReference type="SUPFAM" id="SSF56672">
    <property type="entry name" value="DNA/RNA polymerases"/>
    <property type="match status" value="1"/>
</dbReference>
<gene>
    <name evidence="18" type="ORF">ACEWY4_007082</name>
</gene>
<accession>A0ABD1KFG0</accession>
<feature type="domain" description="Reverse transcriptase" evidence="16">
    <location>
        <begin position="355"/>
        <end position="534"/>
    </location>
</feature>
<evidence type="ECO:0000256" key="1">
    <source>
        <dbReference type="ARBA" id="ARBA00010879"/>
    </source>
</evidence>
<keyword evidence="13" id="KW-0511">Multifunctional enzyme</keyword>
<keyword evidence="5" id="KW-0548">Nucleotidyltransferase</keyword>
<dbReference type="InterPro" id="IPR043128">
    <property type="entry name" value="Rev_trsase/Diguanyl_cyclase"/>
</dbReference>
<dbReference type="Gene3D" id="3.10.10.10">
    <property type="entry name" value="HIV Type 1 Reverse Transcriptase, subunit A, domain 1"/>
    <property type="match status" value="1"/>
</dbReference>
<feature type="domain" description="Integrase catalytic" evidence="17">
    <location>
        <begin position="959"/>
        <end position="1117"/>
    </location>
</feature>
<keyword evidence="4" id="KW-0808">Transferase</keyword>
<sequence length="1317" mass="147960">MIQVSMDGIEVSCLLDTGSQVSMVRQDWFQKHFGQEGQRLKDPMSWLKLRAANGKEIPYLGYVEFQLDVAGVTLSKVGIIVVKDSCLNVSGLMGMNVIKQVWKVLFQSTAPCEVKRQPKLNDQGKSLWQEAMHICQKEQGFVTSDGFVGYARLASRRPVTVPGNRELLLNCRARSGPGGRDYGALMEPLPTQDGLMVARALVTVGSGRMQVRVRNISNTPLVVYPYQKLGKLSVLDSCEVFDNGPELHLVRGDSVVVQTQGDGEPTATQSSPTGLQPLPVFNLEGVDLSAEQKSKLAALLNKHREVFSQNDEDYGCTDTILHQIPTGDAPPVRQRYRQIPPNLYAEVRALIKRMLEAEVIKPSSSPWSSPIVLVRKKDGSIRFCVDYRQLNQVTRKDSYPLPRVEEALASLKKACWYSTLDLASGYWQVKVDDKDKEKTAFTTPMGLFEFQRMPFGLCNGPATFQRLMESCLGEQNYQSLLIYLDDIIVFAADFETHLDRLDFVFSRLSAQGLKLKPDKCMLLRNSVQYLGHIVSENGIAPDPDKVSAVQHWKVPATPTELRAFLGLAGYYRRFVKGFSQIAGPLHRLLGSHPMKKAKARMSGPAWNWTEECEMAFLSLKQALVQAPILSFADFSLPFLLYTDASQQGLGAVLSQIQDGQEKVIAYASRGLQGAERNDSNYSSFKLELLALKWAITEKFHEYLLGSDFVVYTDNNPLAHLSTARLGAVEQRWVARLASYKFQIKHRSGKSNVNADALSRYPIGVPKELEEEDGVEIPGFQDVTVEVVKACLSGVCDAVSVPQEAQPARTSWIGEGWSTERWAEWQQKDYAISRVLLLLQSRQPLRAVERQQESPQVRRLTREMSRLQLREGVLYRRVQDPNTSALRFQLVLPQSQQREAFISCHEHMGHFAAEKTFKTLQTRYYWPRMFADIQKWCLECPQCILRKRPTTSIVSLTPITASYPLELVTMDFLSLEVSVGGYENIMVLTDHFTKFAWAAATRDQTSATTVRVMWQQVIQYFGCPARFHADQGPNFEAAVVKQLCDLYGCKKSHTTPYHPEGNGLTERFNRTLLGMLGTLVNEKKNRWAEYLPEMVHAYNNTVHTSTGYTPSYLMFGRHARAPVDILLGGPLEQPNTVEEWVKKHHERLYFAYKRAGELNAGAGQQQKRQHDSQGVLEPLMMGERVLVRNVGPKGQGKLANFWQSIPYVVVKQPNPEIPVYVVKPETGGGKEKVLHRKLLRPCPLLLQGPAEENHVTSEPAGHSSATLWMPPPTRWLPPWHAAAPSTTLPGEESGAVGPEGLRRSQRSSKGVPPQRYEP</sequence>
<dbReference type="FunFam" id="3.10.10.10:FF:000002">
    <property type="entry name" value="Retrovirus-related Pol polyprotein from transposon 17.6-like protein"/>
    <property type="match status" value="1"/>
</dbReference>
<evidence type="ECO:0000256" key="7">
    <source>
        <dbReference type="ARBA" id="ARBA00022759"/>
    </source>
</evidence>
<keyword evidence="10" id="KW-0694">RNA-binding</keyword>
<dbReference type="GO" id="GO:0003723">
    <property type="term" value="F:RNA binding"/>
    <property type="evidence" value="ECO:0007669"/>
    <property type="project" value="UniProtKB-KW"/>
</dbReference>
<comment type="similarity">
    <text evidence="1">Belongs to the beta type-B retroviral polymerase family. HERV class-II K(HML-2) pol subfamily.</text>
</comment>
<dbReference type="GO" id="GO:0008233">
    <property type="term" value="F:peptidase activity"/>
    <property type="evidence" value="ECO:0007669"/>
    <property type="project" value="UniProtKB-KW"/>
</dbReference>
<dbReference type="Gene3D" id="3.30.70.270">
    <property type="match status" value="2"/>
</dbReference>
<organism evidence="18 19">
    <name type="scientific">Coilia grayii</name>
    <name type="common">Gray's grenadier anchovy</name>
    <dbReference type="NCBI Taxonomy" id="363190"/>
    <lineage>
        <taxon>Eukaryota</taxon>
        <taxon>Metazoa</taxon>
        <taxon>Chordata</taxon>
        <taxon>Craniata</taxon>
        <taxon>Vertebrata</taxon>
        <taxon>Euteleostomi</taxon>
        <taxon>Actinopterygii</taxon>
        <taxon>Neopterygii</taxon>
        <taxon>Teleostei</taxon>
        <taxon>Clupei</taxon>
        <taxon>Clupeiformes</taxon>
        <taxon>Clupeoidei</taxon>
        <taxon>Engraulidae</taxon>
        <taxon>Coilinae</taxon>
        <taxon>Coilia</taxon>
    </lineage>
</organism>
<dbReference type="Gene3D" id="1.10.340.70">
    <property type="match status" value="1"/>
</dbReference>
<reference evidence="18 19" key="1">
    <citation type="submission" date="2024-09" db="EMBL/GenBank/DDBJ databases">
        <title>A chromosome-level genome assembly of Gray's grenadier anchovy, Coilia grayii.</title>
        <authorList>
            <person name="Fu Z."/>
        </authorList>
    </citation>
    <scope>NUCLEOTIDE SEQUENCE [LARGE SCALE GENOMIC DNA]</scope>
    <source>
        <strain evidence="18">G4</strain>
        <tissue evidence="18">Muscle</tissue>
    </source>
</reference>
<name>A0ABD1KFG0_9TELE</name>
<keyword evidence="6" id="KW-0540">Nuclease</keyword>
<evidence type="ECO:0000256" key="12">
    <source>
        <dbReference type="ARBA" id="ARBA00022918"/>
    </source>
</evidence>
<dbReference type="PANTHER" id="PTHR37984">
    <property type="entry name" value="PROTEIN CBG26694"/>
    <property type="match status" value="1"/>
</dbReference>
<evidence type="ECO:0000256" key="15">
    <source>
        <dbReference type="SAM" id="MobiDB-lite"/>
    </source>
</evidence>
<dbReference type="InterPro" id="IPR000477">
    <property type="entry name" value="RT_dom"/>
</dbReference>
<dbReference type="Proteomes" id="UP001591681">
    <property type="component" value="Unassembled WGS sequence"/>
</dbReference>
<dbReference type="InterPro" id="IPR043502">
    <property type="entry name" value="DNA/RNA_pol_sf"/>
</dbReference>
<evidence type="ECO:0000313" key="18">
    <source>
        <dbReference type="EMBL" id="KAL2097875.1"/>
    </source>
</evidence>
<keyword evidence="12" id="KW-0695">RNA-directed DNA polymerase</keyword>
<dbReference type="CDD" id="cd01647">
    <property type="entry name" value="RT_LTR"/>
    <property type="match status" value="1"/>
</dbReference>
<evidence type="ECO:0000256" key="8">
    <source>
        <dbReference type="ARBA" id="ARBA00022801"/>
    </source>
</evidence>
<evidence type="ECO:0000256" key="11">
    <source>
        <dbReference type="ARBA" id="ARBA00022908"/>
    </source>
</evidence>
<dbReference type="InterPro" id="IPR021109">
    <property type="entry name" value="Peptidase_aspartic_dom_sf"/>
</dbReference>
<dbReference type="FunFam" id="3.30.70.270:FF:000020">
    <property type="entry name" value="Transposon Tf2-6 polyprotein-like Protein"/>
    <property type="match status" value="1"/>
</dbReference>
<dbReference type="EMBL" id="JBHFQA010000006">
    <property type="protein sequence ID" value="KAL2097875.1"/>
    <property type="molecule type" value="Genomic_DNA"/>
</dbReference>
<proteinExistence type="inferred from homology"/>
<dbReference type="GO" id="GO:0006508">
    <property type="term" value="P:proteolysis"/>
    <property type="evidence" value="ECO:0007669"/>
    <property type="project" value="UniProtKB-KW"/>
</dbReference>
<evidence type="ECO:0000256" key="4">
    <source>
        <dbReference type="ARBA" id="ARBA00022679"/>
    </source>
</evidence>
<protein>
    <recommendedName>
        <fullName evidence="14">Gypsy retrotransposon integrase-like protein 1</fullName>
        <ecNumber evidence="2">3.1.26.4</ecNumber>
    </recommendedName>
</protein>
<dbReference type="CDD" id="cd09274">
    <property type="entry name" value="RNase_HI_RT_Ty3"/>
    <property type="match status" value="1"/>
</dbReference>
<evidence type="ECO:0000256" key="5">
    <source>
        <dbReference type="ARBA" id="ARBA00022695"/>
    </source>
</evidence>
<dbReference type="InterPro" id="IPR050951">
    <property type="entry name" value="Retrovirus_Pol_polyprotein"/>
</dbReference>
<dbReference type="InterPro" id="IPR041588">
    <property type="entry name" value="Integrase_H2C2"/>
</dbReference>
<dbReference type="EC" id="3.1.26.4" evidence="2"/>
<evidence type="ECO:0000256" key="2">
    <source>
        <dbReference type="ARBA" id="ARBA00012180"/>
    </source>
</evidence>
<dbReference type="Pfam" id="PF17921">
    <property type="entry name" value="Integrase_H2C2"/>
    <property type="match status" value="1"/>
</dbReference>
<keyword evidence="8" id="KW-0378">Hydrolase</keyword>
<dbReference type="GO" id="GO:0015074">
    <property type="term" value="P:DNA integration"/>
    <property type="evidence" value="ECO:0007669"/>
    <property type="project" value="UniProtKB-KW"/>
</dbReference>
<feature type="region of interest" description="Disordered" evidence="15">
    <location>
        <begin position="1275"/>
        <end position="1317"/>
    </location>
</feature>
<dbReference type="GO" id="GO:0004523">
    <property type="term" value="F:RNA-DNA hybrid ribonuclease activity"/>
    <property type="evidence" value="ECO:0007669"/>
    <property type="project" value="UniProtKB-EC"/>
</dbReference>
<dbReference type="Pfam" id="PF17919">
    <property type="entry name" value="RT_RNaseH_2"/>
    <property type="match status" value="1"/>
</dbReference>
<keyword evidence="9" id="KW-0460">Magnesium</keyword>
<evidence type="ECO:0000256" key="10">
    <source>
        <dbReference type="ARBA" id="ARBA00022884"/>
    </source>
</evidence>
<dbReference type="Gene3D" id="2.40.70.10">
    <property type="entry name" value="Acid Proteases"/>
    <property type="match status" value="1"/>
</dbReference>
<dbReference type="FunFam" id="3.10.20.370:FF:000001">
    <property type="entry name" value="Retrovirus-related Pol polyprotein from transposon 17.6-like protein"/>
    <property type="match status" value="1"/>
</dbReference>
<evidence type="ECO:0000259" key="16">
    <source>
        <dbReference type="PROSITE" id="PS50878"/>
    </source>
</evidence>
<dbReference type="GO" id="GO:0003964">
    <property type="term" value="F:RNA-directed DNA polymerase activity"/>
    <property type="evidence" value="ECO:0007669"/>
    <property type="project" value="UniProtKB-KW"/>
</dbReference>
<evidence type="ECO:0000256" key="6">
    <source>
        <dbReference type="ARBA" id="ARBA00022722"/>
    </source>
</evidence>
<keyword evidence="7" id="KW-0255">Endonuclease</keyword>